<dbReference type="Pfam" id="PF10377">
    <property type="entry name" value="ATG11"/>
    <property type="match status" value="1"/>
</dbReference>
<keyword evidence="4 5" id="KW-0175">Coiled coil</keyword>
<dbReference type="GO" id="GO:0034045">
    <property type="term" value="C:phagophore assembly site membrane"/>
    <property type="evidence" value="ECO:0007669"/>
    <property type="project" value="TreeGrafter"/>
</dbReference>
<feature type="domain" description="Autophagy protein ATG17-like" evidence="7">
    <location>
        <begin position="413"/>
        <end position="551"/>
    </location>
</feature>
<dbReference type="GO" id="GO:1990316">
    <property type="term" value="C:Atg1/ULK1 kinase complex"/>
    <property type="evidence" value="ECO:0007669"/>
    <property type="project" value="TreeGrafter"/>
</dbReference>
<dbReference type="GO" id="GO:0000045">
    <property type="term" value="P:autophagosome assembly"/>
    <property type="evidence" value="ECO:0007669"/>
    <property type="project" value="InterPro"/>
</dbReference>
<dbReference type="PANTHER" id="PTHR13222">
    <property type="entry name" value="RB1-INDUCIBLE COILED-COIL"/>
    <property type="match status" value="1"/>
</dbReference>
<evidence type="ECO:0000256" key="3">
    <source>
        <dbReference type="ARBA" id="ARBA00023006"/>
    </source>
</evidence>
<evidence type="ECO:0000256" key="2">
    <source>
        <dbReference type="ARBA" id="ARBA00022927"/>
    </source>
</evidence>
<keyword evidence="1" id="KW-0813">Transport</keyword>
<organism evidence="9 10">
    <name type="scientific">Actinidia rufa</name>
    <dbReference type="NCBI Taxonomy" id="165716"/>
    <lineage>
        <taxon>Eukaryota</taxon>
        <taxon>Viridiplantae</taxon>
        <taxon>Streptophyta</taxon>
        <taxon>Embryophyta</taxon>
        <taxon>Tracheophyta</taxon>
        <taxon>Spermatophyta</taxon>
        <taxon>Magnoliopsida</taxon>
        <taxon>eudicotyledons</taxon>
        <taxon>Gunneridae</taxon>
        <taxon>Pentapetalae</taxon>
        <taxon>asterids</taxon>
        <taxon>Ericales</taxon>
        <taxon>Actinidiaceae</taxon>
        <taxon>Actinidia</taxon>
    </lineage>
</organism>
<evidence type="ECO:0008006" key="11">
    <source>
        <dbReference type="Google" id="ProtNLM"/>
    </source>
</evidence>
<protein>
    <recommendedName>
        <fullName evidence="11">Autophagy-related protein 11</fullName>
    </recommendedName>
</protein>
<reference evidence="9 10" key="1">
    <citation type="submission" date="2019-07" db="EMBL/GenBank/DDBJ databases">
        <title>De Novo Assembly of kiwifruit Actinidia rufa.</title>
        <authorList>
            <person name="Sugita-Konishi S."/>
            <person name="Sato K."/>
            <person name="Mori E."/>
            <person name="Abe Y."/>
            <person name="Kisaki G."/>
            <person name="Hamano K."/>
            <person name="Suezawa K."/>
            <person name="Otani M."/>
            <person name="Fukuda T."/>
            <person name="Manabe T."/>
            <person name="Gomi K."/>
            <person name="Tabuchi M."/>
            <person name="Akimitsu K."/>
            <person name="Kataoka I."/>
        </authorList>
    </citation>
    <scope>NUCLEOTIDE SEQUENCE [LARGE SCALE GENOMIC DNA]</scope>
    <source>
        <strain evidence="10">cv. Fuchu</strain>
    </source>
</reference>
<dbReference type="InterPro" id="IPR029071">
    <property type="entry name" value="Ubiquitin-like_domsf"/>
</dbReference>
<evidence type="ECO:0000313" key="9">
    <source>
        <dbReference type="EMBL" id="GFY88789.1"/>
    </source>
</evidence>
<feature type="coiled-coil region" evidence="5">
    <location>
        <begin position="1046"/>
        <end position="1080"/>
    </location>
</feature>
<feature type="domain" description="Autophagy protein ATG17-like" evidence="7">
    <location>
        <begin position="148"/>
        <end position="270"/>
    </location>
</feature>
<proteinExistence type="predicted"/>
<dbReference type="InterPro" id="IPR019460">
    <property type="entry name" value="Atg11_C"/>
</dbReference>
<feature type="domain" description="Autophagy-related protein 11 C-terminal" evidence="8">
    <location>
        <begin position="1048"/>
        <end position="1212"/>
    </location>
</feature>
<gene>
    <name evidence="9" type="ORF">Acr_06g0007290</name>
</gene>
<comment type="caution">
    <text evidence="9">The sequence shown here is derived from an EMBL/GenBank/DDBJ whole genome shotgun (WGS) entry which is preliminary data.</text>
</comment>
<dbReference type="GO" id="GO:0034517">
    <property type="term" value="P:ribophagy"/>
    <property type="evidence" value="ECO:0007669"/>
    <property type="project" value="TreeGrafter"/>
</dbReference>
<dbReference type="InterPro" id="IPR045326">
    <property type="entry name" value="ATG17-like_dom"/>
</dbReference>
<name>A0A7J0ES19_9ERIC</name>
<keyword evidence="3" id="KW-0072">Autophagy</keyword>
<dbReference type="GO" id="GO:0061709">
    <property type="term" value="P:reticulophagy"/>
    <property type="evidence" value="ECO:0007669"/>
    <property type="project" value="TreeGrafter"/>
</dbReference>
<dbReference type="EMBL" id="BJWL01000006">
    <property type="protein sequence ID" value="GFY88789.1"/>
    <property type="molecule type" value="Genomic_DNA"/>
</dbReference>
<sequence length="1224" mass="137054">MSSSVSEGVVHRGKLLVHIAENGHSFELECDEFTLVEAVQRSVESVSGIQLNDQLLLCLDMKLDSQRPLSAYKLPSDDREVFLFNRARMRSNSMPPASEQIEIVEIPDPPAPSSSHNPHPLDDASDPALKALPSYERQFRYHYQYGHAIYSRTQVKVATCEKLLGEQKVQERALEIARGNLDHFYKMIHQNYMDFTKCYSQQYRSHSNLLVNFGRDIEKLRSCKLLPALQTSTRKYLLDFVKEENLRKLAEDCSSSHRQFENKVSEFKQEFGAAAICYGAKKYNASFEMTRKLYVEPKELQRYVLICGAEVGYSCGHKALVVEDGRGIVYFHMGDKMRSLSCSWMEGESKGFGESGIMVATGVGEDDGSKCPLYDHVRLDFPNKDVNLVKKLVDDCLTTQLSSSLRPHDAVSALGPMYDGHDKNYLPKMQACDRAISNLLDFCKDKKNEMNIFVHNYMQKIAYIQYTIKDVRYKFSVFTEAMKRQNDQFEYLKVVRGIGPAYRACLAEVVRRKASMKLYMGVAGQLAEKLATKREAEVRRREEFLKIHSSFMPRDILASMGLNDTPSQCEVNIPPFDTKLLDIDIPDLDRYAPEHLVELSSKSDKHGSLKGSFSASNISSHSAEIEESVPEKHEMEELLEVSELVEIAGTSKLEVENAKLKAELASAIAIICSFGLEVEYESLDDSKVDSMLKNAAERTSEALHLKDEYGKHLQSMLKVKQMQCESYEKRIQELEQRLSDQYLQGHRLPDDKTVLNSALSTVKSGDSKSDISGDTEAHLPCLSSETMDEVSCASNSLHVKSGIFPKQSGKASEGLDENMTDSSSMMNPQLDSSMLELPRDEVQAEEKDGKDAIAADMGMALATSCTAESMSQHLNNLPAETTAEQGLDAKASSDLVMELQSAFADKSNQLSETETKLKALVEEAAKLERELDISRKLLDESQMNCAHLENCLHEARKEAQTHLCAADRRASEYNALRTSAVKMRSLFERLRSCVSSGGVAGFAESLRALAQSLANSASDSEDDGSAEFRECIRVLADKVGLLSRHRAELHERYSKAEATTEQLKKELEEKKELVNTLYIKHQHEKQANKEKISFGRLEVREIAAFVHNSAGHYEAINRNCPNYYLSAESVALFLDHLPNRPSYIIGLIVHIERQTVRLPPPTSVRAEPSRGDRGDFPIPVAGPCRLSLNSGSTSNPYGLAVGCEYFVVTVAMLPETTIHSQPPS</sequence>
<feature type="compositionally biased region" description="Polar residues" evidence="6">
    <location>
        <begin position="820"/>
        <end position="830"/>
    </location>
</feature>
<evidence type="ECO:0000259" key="8">
    <source>
        <dbReference type="Pfam" id="PF10377"/>
    </source>
</evidence>
<evidence type="ECO:0000256" key="1">
    <source>
        <dbReference type="ARBA" id="ARBA00022448"/>
    </source>
</evidence>
<evidence type="ECO:0000256" key="5">
    <source>
        <dbReference type="SAM" id="Coils"/>
    </source>
</evidence>
<feature type="region of interest" description="Disordered" evidence="6">
    <location>
        <begin position="803"/>
        <end position="830"/>
    </location>
</feature>
<keyword evidence="2" id="KW-0653">Protein transport</keyword>
<dbReference type="InterPro" id="IPR040040">
    <property type="entry name" value="ATG11"/>
</dbReference>
<dbReference type="AlphaFoldDB" id="A0A7J0ES19"/>
<dbReference type="GO" id="GO:0000422">
    <property type="term" value="P:autophagy of mitochondrion"/>
    <property type="evidence" value="ECO:0007669"/>
    <property type="project" value="TreeGrafter"/>
</dbReference>
<accession>A0A7J0ES19</accession>
<dbReference type="GO" id="GO:0019901">
    <property type="term" value="F:protein kinase binding"/>
    <property type="evidence" value="ECO:0007669"/>
    <property type="project" value="TreeGrafter"/>
</dbReference>
<evidence type="ECO:0000256" key="6">
    <source>
        <dbReference type="SAM" id="MobiDB-lite"/>
    </source>
</evidence>
<feature type="region of interest" description="Disordered" evidence="6">
    <location>
        <begin position="106"/>
        <end position="126"/>
    </location>
</feature>
<dbReference type="Proteomes" id="UP000585474">
    <property type="component" value="Unassembled WGS sequence"/>
</dbReference>
<keyword evidence="10" id="KW-1185">Reference proteome</keyword>
<dbReference type="SUPFAM" id="SSF54236">
    <property type="entry name" value="Ubiquitin-like"/>
    <property type="match status" value="1"/>
</dbReference>
<dbReference type="GO" id="GO:0060090">
    <property type="term" value="F:molecular adaptor activity"/>
    <property type="evidence" value="ECO:0007669"/>
    <property type="project" value="TreeGrafter"/>
</dbReference>
<dbReference type="GO" id="GO:0034727">
    <property type="term" value="P:piecemeal microautophagy of the nucleus"/>
    <property type="evidence" value="ECO:0007669"/>
    <property type="project" value="TreeGrafter"/>
</dbReference>
<feature type="coiled-coil region" evidence="5">
    <location>
        <begin position="717"/>
        <end position="744"/>
    </location>
</feature>
<dbReference type="OrthoDB" id="447953at2759"/>
<feature type="coiled-coil region" evidence="5">
    <location>
        <begin position="903"/>
        <end position="958"/>
    </location>
</feature>
<evidence type="ECO:0000313" key="10">
    <source>
        <dbReference type="Proteomes" id="UP000585474"/>
    </source>
</evidence>
<dbReference type="Pfam" id="PF04108">
    <property type="entry name" value="ATG17_like"/>
    <property type="match status" value="2"/>
</dbReference>
<evidence type="ECO:0000259" key="7">
    <source>
        <dbReference type="Pfam" id="PF04108"/>
    </source>
</evidence>
<evidence type="ECO:0000256" key="4">
    <source>
        <dbReference type="ARBA" id="ARBA00023054"/>
    </source>
</evidence>
<dbReference type="PANTHER" id="PTHR13222:SF1">
    <property type="entry name" value="RB1-INDUCIBLE COILED-COIL PROTEIN 1"/>
    <property type="match status" value="1"/>
</dbReference>
<dbReference type="GO" id="GO:0015031">
    <property type="term" value="P:protein transport"/>
    <property type="evidence" value="ECO:0007669"/>
    <property type="project" value="UniProtKB-KW"/>
</dbReference>